<evidence type="ECO:0000313" key="5">
    <source>
        <dbReference type="EMBL" id="MFB9751324.1"/>
    </source>
</evidence>
<name>A0ABV5VSQ6_9BACL</name>
<comment type="similarity">
    <text evidence="1">Belongs to the BlaI transcriptional regulatory family.</text>
</comment>
<keyword evidence="4" id="KW-0804">Transcription</keyword>
<dbReference type="InterPro" id="IPR005650">
    <property type="entry name" value="BlaI_family"/>
</dbReference>
<dbReference type="Gene3D" id="1.10.10.10">
    <property type="entry name" value="Winged helix-like DNA-binding domain superfamily/Winged helix DNA-binding domain"/>
    <property type="match status" value="1"/>
</dbReference>
<keyword evidence="6" id="KW-1185">Reference proteome</keyword>
<dbReference type="SUPFAM" id="SSF46785">
    <property type="entry name" value="Winged helix' DNA-binding domain"/>
    <property type="match status" value="1"/>
</dbReference>
<dbReference type="RefSeq" id="WP_344906538.1">
    <property type="nucleotide sequence ID" value="NZ_BAAAYO010000005.1"/>
</dbReference>
<organism evidence="5 6">
    <name type="scientific">Paenibacillus hodogayensis</name>
    <dbReference type="NCBI Taxonomy" id="279208"/>
    <lineage>
        <taxon>Bacteria</taxon>
        <taxon>Bacillati</taxon>
        <taxon>Bacillota</taxon>
        <taxon>Bacilli</taxon>
        <taxon>Bacillales</taxon>
        <taxon>Paenibacillaceae</taxon>
        <taxon>Paenibacillus</taxon>
    </lineage>
</organism>
<evidence type="ECO:0000256" key="1">
    <source>
        <dbReference type="ARBA" id="ARBA00011046"/>
    </source>
</evidence>
<proteinExistence type="inferred from homology"/>
<keyword evidence="3" id="KW-0238">DNA-binding</keyword>
<evidence type="ECO:0000256" key="4">
    <source>
        <dbReference type="ARBA" id="ARBA00023163"/>
    </source>
</evidence>
<keyword evidence="2" id="KW-0805">Transcription regulation</keyword>
<sequence length="139" mass="16058">MKLHHFKVNEKGLNRFFGPLEARVMDIVWTDPDISIRDVQASLSPETTVSFNTVMTVLNRLADKELLFKRVEGRQTLYRPVLSREQFMHTRSRELTHELVEEFGPLVVNHMLDALEEADPALIAQLEQKLQSMKKDAPS</sequence>
<protein>
    <submittedName>
        <fullName evidence="5">BlaI/MecI/CopY family transcriptional regulator</fullName>
    </submittedName>
</protein>
<accession>A0ABV5VSQ6</accession>
<evidence type="ECO:0000256" key="3">
    <source>
        <dbReference type="ARBA" id="ARBA00023125"/>
    </source>
</evidence>
<reference evidence="5 6" key="1">
    <citation type="submission" date="2024-09" db="EMBL/GenBank/DDBJ databases">
        <authorList>
            <person name="Sun Q."/>
            <person name="Mori K."/>
        </authorList>
    </citation>
    <scope>NUCLEOTIDE SEQUENCE [LARGE SCALE GENOMIC DNA]</scope>
    <source>
        <strain evidence="5 6">JCM 12520</strain>
    </source>
</reference>
<dbReference type="EMBL" id="JBHMAG010000006">
    <property type="protein sequence ID" value="MFB9751324.1"/>
    <property type="molecule type" value="Genomic_DNA"/>
</dbReference>
<comment type="caution">
    <text evidence="5">The sequence shown here is derived from an EMBL/GenBank/DDBJ whole genome shotgun (WGS) entry which is preliminary data.</text>
</comment>
<dbReference type="InterPro" id="IPR036388">
    <property type="entry name" value="WH-like_DNA-bd_sf"/>
</dbReference>
<evidence type="ECO:0000256" key="2">
    <source>
        <dbReference type="ARBA" id="ARBA00023015"/>
    </source>
</evidence>
<dbReference type="Pfam" id="PF03965">
    <property type="entry name" value="Penicillinase_R"/>
    <property type="match status" value="1"/>
</dbReference>
<dbReference type="InterPro" id="IPR036390">
    <property type="entry name" value="WH_DNA-bd_sf"/>
</dbReference>
<gene>
    <name evidence="5" type="ORF">ACFFNY_07075</name>
</gene>
<dbReference type="PIRSF" id="PIRSF019455">
    <property type="entry name" value="CopR_AtkY"/>
    <property type="match status" value="1"/>
</dbReference>
<evidence type="ECO:0000313" key="6">
    <source>
        <dbReference type="Proteomes" id="UP001589619"/>
    </source>
</evidence>
<dbReference type="Proteomes" id="UP001589619">
    <property type="component" value="Unassembled WGS sequence"/>
</dbReference>